<keyword evidence="2" id="KW-1185">Reference proteome</keyword>
<evidence type="ECO:0008006" key="3">
    <source>
        <dbReference type="Google" id="ProtNLM"/>
    </source>
</evidence>
<accession>A0A4R7STV2</accession>
<dbReference type="Gene3D" id="2.115.10.20">
    <property type="entry name" value="Glycosyl hydrolase domain, family 43"/>
    <property type="match status" value="1"/>
</dbReference>
<evidence type="ECO:0000313" key="1">
    <source>
        <dbReference type="EMBL" id="TDU81727.1"/>
    </source>
</evidence>
<comment type="caution">
    <text evidence="1">The sequence shown here is derived from an EMBL/GenBank/DDBJ whole genome shotgun (WGS) entry which is preliminary data.</text>
</comment>
<name>A0A4R7STV2_9BACT</name>
<dbReference type="Proteomes" id="UP000295662">
    <property type="component" value="Unassembled WGS sequence"/>
</dbReference>
<organism evidence="1 2">
    <name type="scientific">Prosthecobacter fusiformis</name>
    <dbReference type="NCBI Taxonomy" id="48464"/>
    <lineage>
        <taxon>Bacteria</taxon>
        <taxon>Pseudomonadati</taxon>
        <taxon>Verrucomicrobiota</taxon>
        <taxon>Verrucomicrobiia</taxon>
        <taxon>Verrucomicrobiales</taxon>
        <taxon>Verrucomicrobiaceae</taxon>
        <taxon>Prosthecobacter</taxon>
    </lineage>
</organism>
<proteinExistence type="predicted"/>
<dbReference type="EMBL" id="SOCA01000001">
    <property type="protein sequence ID" value="TDU81727.1"/>
    <property type="molecule type" value="Genomic_DNA"/>
</dbReference>
<protein>
    <recommendedName>
        <fullName evidence="3">Glycosyl hydrolase family 32</fullName>
    </recommendedName>
</protein>
<sequence length="539" mass="60348">MQPMTVHHFILLQGRFIATILITAFLTASSGMAEELFDETQVTTLFAFDNVSIPHVQNLRMEMRSPKKHPSNPVLTRGAAGTPDAKGVQFYGSIIRENNKYRLWYVAFDDDKTNKVASSRWRAAYAESDDGLNWVKPNLGLVEFAGNKNNNLILTQPAPFGFVNVKVLLDPEDPDPARRYKISSHVYFRHNTRLGTLMPFVSADGLTWRSEREIITKKAELQKKDVLLPGIHFEPSGGLYKWDGMFYASGQNSMDAPRPYHGRVARVYRSPDFYHWSQTSSLAFTRTAQNTLLGPGRSREGEQTHEGISVWNRGNILLGISGVWHGAKEWKDVSIDLGFVVSNNGVHFREPAYERLFLERGKDGEWDQGGLIQGQGFENIGDETFVYYGAWDPRHWEEEPLRGGVGIAVLPRDRFGDLVVEKSGEGPGDYQLPEVTSEFITKAIDVRTGSSPRFYVNAEGLGNEASLKIELLDAQERPVPGYSGKNAAIVTKSGFQTPVEWKGKTGASGLPKRICVHVSFEGKRNTDIRFSALYISPDL</sequence>
<gene>
    <name evidence="1" type="ORF">EI77_01037</name>
</gene>
<dbReference type="AlphaFoldDB" id="A0A4R7STV2"/>
<reference evidence="1 2" key="1">
    <citation type="submission" date="2019-03" db="EMBL/GenBank/DDBJ databases">
        <title>Genomic Encyclopedia of Archaeal and Bacterial Type Strains, Phase II (KMG-II): from individual species to whole genera.</title>
        <authorList>
            <person name="Goeker M."/>
        </authorList>
    </citation>
    <scope>NUCLEOTIDE SEQUENCE [LARGE SCALE GENOMIC DNA]</scope>
    <source>
        <strain evidence="1 2">ATCC 25309</strain>
    </source>
</reference>
<dbReference type="InterPro" id="IPR023296">
    <property type="entry name" value="Glyco_hydro_beta-prop_sf"/>
</dbReference>
<dbReference type="SUPFAM" id="SSF75005">
    <property type="entry name" value="Arabinanase/levansucrase/invertase"/>
    <property type="match status" value="2"/>
</dbReference>
<evidence type="ECO:0000313" key="2">
    <source>
        <dbReference type="Proteomes" id="UP000295662"/>
    </source>
</evidence>